<dbReference type="RefSeq" id="WP_157750551.1">
    <property type="nucleotide sequence ID" value="NZ_AP017313.1"/>
</dbReference>
<reference evidence="2" key="1">
    <citation type="submission" date="2020-08" db="EMBL/GenBank/DDBJ databases">
        <title>Genomic Encyclopedia of Type Strains, Phase III (KMG-III): the genomes of soil and plant-associated and newly described type strains.</title>
        <authorList>
            <person name="Whitman W."/>
        </authorList>
    </citation>
    <scope>NUCLEOTIDE SEQUENCE [LARGE SCALE GENOMIC DNA]</scope>
    <source>
        <strain evidence="2">CECT 8628</strain>
    </source>
</reference>
<feature type="transmembrane region" description="Helical" evidence="1">
    <location>
        <begin position="61"/>
        <end position="81"/>
    </location>
</feature>
<dbReference type="AlphaFoldDB" id="A0A839S8G1"/>
<evidence type="ECO:0000313" key="2">
    <source>
        <dbReference type="EMBL" id="MBB3054086.1"/>
    </source>
</evidence>
<keyword evidence="1" id="KW-1133">Transmembrane helix</keyword>
<feature type="transmembrane region" description="Helical" evidence="1">
    <location>
        <begin position="211"/>
        <end position="231"/>
    </location>
</feature>
<keyword evidence="1" id="KW-0812">Transmembrane</keyword>
<protein>
    <recommendedName>
        <fullName evidence="4">Oligosaccharide repeat unit polymerase</fullName>
    </recommendedName>
</protein>
<evidence type="ECO:0008006" key="4">
    <source>
        <dbReference type="Google" id="ProtNLM"/>
    </source>
</evidence>
<proteinExistence type="predicted"/>
<comment type="caution">
    <text evidence="2">The sequence shown here is derived from an EMBL/GenBank/DDBJ whole genome shotgun (WGS) entry which is preliminary data.</text>
</comment>
<feature type="transmembrane region" description="Helical" evidence="1">
    <location>
        <begin position="395"/>
        <end position="413"/>
    </location>
</feature>
<organism evidence="2 3">
    <name type="scientific">Mucilaginibacter gotjawali</name>
    <dbReference type="NCBI Taxonomy" id="1550579"/>
    <lineage>
        <taxon>Bacteria</taxon>
        <taxon>Pseudomonadati</taxon>
        <taxon>Bacteroidota</taxon>
        <taxon>Sphingobacteriia</taxon>
        <taxon>Sphingobacteriales</taxon>
        <taxon>Sphingobacteriaceae</taxon>
        <taxon>Mucilaginibacter</taxon>
    </lineage>
</organism>
<gene>
    <name evidence="2" type="ORF">FHS11_000490</name>
</gene>
<feature type="transmembrane region" description="Helical" evidence="1">
    <location>
        <begin position="259"/>
        <end position="279"/>
    </location>
</feature>
<accession>A0A839S8G1</accession>
<keyword evidence="1" id="KW-0472">Membrane</keyword>
<sequence>MKNKIILSICIFVMVIVYLFDLIPKNMDESFMMEVLIIDLVSLLSFFFLRKENNRIIKKQYIRISYLFLIGFIIVHFQAYIDLLLGNLTPNNIFLWIDPTTVCKALVVSSTGFVCYLLGYSVNLKAVNVMKDIKPVYLKTMGLNILAFILLILFFATVNKEYLTGNYGAADIGSSAQLFAFIFEANIYAIIIINCRNLILTKQTNISFLQYFIHLRHTAFLLIIYLTAVIFSGDRGPIMYCSLAFVFGYIYVTKYKIAIPSLLVLLFSGMFFITVLGLIRQQDNNIELFDKITNVSSNSLDSYYPSSFSVGTKELAGSVRTVHLAVEKVPATLPHFYGLFFIQDAMLLVPMLKGAFISLFNIPKQFTDSPQFLTWADLGRFPTWGVGSSCIADTFLDFGYTGIIIVFFTFGYLSRKLELVAFSKVFPPIYLVILVFLVFSFSIYISRSTILYSLSKYTYVWLFTYLPFILKGYKKRSIR</sequence>
<dbReference type="EMBL" id="JACHWX010000001">
    <property type="protein sequence ID" value="MBB3054086.1"/>
    <property type="molecule type" value="Genomic_DNA"/>
</dbReference>
<name>A0A839S8G1_9SPHI</name>
<feature type="transmembrane region" description="Helical" evidence="1">
    <location>
        <begin position="457"/>
        <end position="473"/>
    </location>
</feature>
<dbReference type="Proteomes" id="UP000539265">
    <property type="component" value="Unassembled WGS sequence"/>
</dbReference>
<feature type="transmembrane region" description="Helical" evidence="1">
    <location>
        <begin position="425"/>
        <end position="445"/>
    </location>
</feature>
<keyword evidence="3" id="KW-1185">Reference proteome</keyword>
<feature type="transmembrane region" description="Helical" evidence="1">
    <location>
        <begin position="178"/>
        <end position="199"/>
    </location>
</feature>
<evidence type="ECO:0000313" key="3">
    <source>
        <dbReference type="Proteomes" id="UP000539265"/>
    </source>
</evidence>
<dbReference type="OrthoDB" id="1417452at2"/>
<evidence type="ECO:0000256" key="1">
    <source>
        <dbReference type="SAM" id="Phobius"/>
    </source>
</evidence>
<feature type="transmembrane region" description="Helical" evidence="1">
    <location>
        <begin position="5"/>
        <end position="24"/>
    </location>
</feature>
<feature type="transmembrane region" description="Helical" evidence="1">
    <location>
        <begin position="140"/>
        <end position="158"/>
    </location>
</feature>
<feature type="transmembrane region" description="Helical" evidence="1">
    <location>
        <begin position="93"/>
        <end position="119"/>
    </location>
</feature>
<feature type="transmembrane region" description="Helical" evidence="1">
    <location>
        <begin position="30"/>
        <end position="49"/>
    </location>
</feature>